<dbReference type="PROSITE" id="PS00086">
    <property type="entry name" value="CYTOCHROME_P450"/>
    <property type="match status" value="1"/>
</dbReference>
<reference evidence="9" key="1">
    <citation type="journal article" date="2019" name="Int. J. Syst. Evol. Microbiol.">
        <title>The Global Catalogue of Microorganisms (GCM) 10K type strain sequencing project: providing services to taxonomists for standard genome sequencing and annotation.</title>
        <authorList>
            <consortium name="The Broad Institute Genomics Platform"/>
            <consortium name="The Broad Institute Genome Sequencing Center for Infectious Disease"/>
            <person name="Wu L."/>
            <person name="Ma J."/>
        </authorList>
    </citation>
    <scope>NUCLEOTIDE SEQUENCE [LARGE SCALE GENOMIC DNA]</scope>
    <source>
        <strain evidence="9">JCM 16601</strain>
    </source>
</reference>
<keyword evidence="4 7" id="KW-0560">Oxidoreductase</keyword>
<comment type="similarity">
    <text evidence="1 7">Belongs to the cytochrome P450 family.</text>
</comment>
<dbReference type="PANTHER" id="PTHR24291">
    <property type="entry name" value="CYTOCHROME P450 FAMILY 4"/>
    <property type="match status" value="1"/>
</dbReference>
<evidence type="ECO:0000313" key="8">
    <source>
        <dbReference type="EMBL" id="GAA3985705.1"/>
    </source>
</evidence>
<organism evidence="8 9">
    <name type="scientific">Mucilaginibacter dorajii</name>
    <dbReference type="NCBI Taxonomy" id="692994"/>
    <lineage>
        <taxon>Bacteria</taxon>
        <taxon>Pseudomonadati</taxon>
        <taxon>Bacteroidota</taxon>
        <taxon>Sphingobacteriia</taxon>
        <taxon>Sphingobacteriales</taxon>
        <taxon>Sphingobacteriaceae</taxon>
        <taxon>Mucilaginibacter</taxon>
    </lineage>
</organism>
<evidence type="ECO:0000256" key="5">
    <source>
        <dbReference type="ARBA" id="ARBA00023004"/>
    </source>
</evidence>
<comment type="caution">
    <text evidence="8">The sequence shown here is derived from an EMBL/GenBank/DDBJ whole genome shotgun (WGS) entry which is preliminary data.</text>
</comment>
<sequence>MPGKGRVIVTQDSSFVNYVLRENHTNYQKAKLDTDVVAKQLGTSLLFVNGDDWRRQRRLIQPAFHHNSIQQLYETVMNTVNAYIANFPQGAQVDVYPLMRELSFSVLLNSLFNIDMSREMTDELCRGFINLQDFMAKDVLQPFRRFLYPVTGAEKNLVKQWDGIRDMLRGIIAQRRADETTHNDLLAMLLNSRYEDTGQGMSEEQLISELLILLFAGHETTGSTLSWLLYLIASNHQVCEKLICTIEKTDMLDSPRDSYINAIINEGMRLYPAVWINERVAIKDDQFGGFSFPAATSILTYIYGMHRCEAYWEDASTFNPERFLKSEGLIDKNVKNYLPFGAGPRMCVGNNFAMAEMAFVLYTIFKTFHISTTGAPPAAWPLLTLRPREVILNIKKI</sequence>
<dbReference type="PRINTS" id="PR00385">
    <property type="entry name" value="P450"/>
</dbReference>
<dbReference type="Gene3D" id="1.10.630.10">
    <property type="entry name" value="Cytochrome P450"/>
    <property type="match status" value="1"/>
</dbReference>
<evidence type="ECO:0000256" key="4">
    <source>
        <dbReference type="ARBA" id="ARBA00023002"/>
    </source>
</evidence>
<name>A0ABP7QRC5_9SPHI</name>
<keyword evidence="9" id="KW-1185">Reference proteome</keyword>
<dbReference type="SUPFAM" id="SSF48264">
    <property type="entry name" value="Cytochrome P450"/>
    <property type="match status" value="1"/>
</dbReference>
<evidence type="ECO:0000256" key="7">
    <source>
        <dbReference type="RuleBase" id="RU000461"/>
    </source>
</evidence>
<dbReference type="InterPro" id="IPR036396">
    <property type="entry name" value="Cyt_P450_sf"/>
</dbReference>
<dbReference type="InterPro" id="IPR001128">
    <property type="entry name" value="Cyt_P450"/>
</dbReference>
<keyword evidence="6 7" id="KW-0503">Monooxygenase</keyword>
<keyword evidence="2 7" id="KW-0349">Heme</keyword>
<evidence type="ECO:0000313" key="9">
    <source>
        <dbReference type="Proteomes" id="UP001500742"/>
    </source>
</evidence>
<evidence type="ECO:0000256" key="3">
    <source>
        <dbReference type="ARBA" id="ARBA00022723"/>
    </source>
</evidence>
<dbReference type="InterPro" id="IPR002403">
    <property type="entry name" value="Cyt_P450_E_grp-IV"/>
</dbReference>
<gene>
    <name evidence="8" type="ORF">GCM10022210_42420</name>
</gene>
<evidence type="ECO:0000256" key="6">
    <source>
        <dbReference type="ARBA" id="ARBA00023033"/>
    </source>
</evidence>
<evidence type="ECO:0000256" key="2">
    <source>
        <dbReference type="ARBA" id="ARBA00022617"/>
    </source>
</evidence>
<keyword evidence="5 7" id="KW-0408">Iron</keyword>
<dbReference type="PANTHER" id="PTHR24291:SF50">
    <property type="entry name" value="BIFUNCTIONAL ALBAFLAVENONE MONOOXYGENASE_TERPENE SYNTHASE"/>
    <property type="match status" value="1"/>
</dbReference>
<dbReference type="InterPro" id="IPR017972">
    <property type="entry name" value="Cyt_P450_CS"/>
</dbReference>
<proteinExistence type="inferred from homology"/>
<dbReference type="InterPro" id="IPR050196">
    <property type="entry name" value="Cytochrome_P450_Monoox"/>
</dbReference>
<dbReference type="EMBL" id="BAAAZC010000029">
    <property type="protein sequence ID" value="GAA3985705.1"/>
    <property type="molecule type" value="Genomic_DNA"/>
</dbReference>
<accession>A0ABP7QRC5</accession>
<dbReference type="Proteomes" id="UP001500742">
    <property type="component" value="Unassembled WGS sequence"/>
</dbReference>
<dbReference type="Pfam" id="PF00067">
    <property type="entry name" value="p450"/>
    <property type="match status" value="1"/>
</dbReference>
<keyword evidence="3 7" id="KW-0479">Metal-binding</keyword>
<dbReference type="PRINTS" id="PR00465">
    <property type="entry name" value="EP450IV"/>
</dbReference>
<evidence type="ECO:0000256" key="1">
    <source>
        <dbReference type="ARBA" id="ARBA00010617"/>
    </source>
</evidence>
<protein>
    <submittedName>
        <fullName evidence="8">Cytochrome P450</fullName>
    </submittedName>
</protein>